<dbReference type="RefSeq" id="WP_044002188.1">
    <property type="nucleotide sequence ID" value="NZ_CP007145.1"/>
</dbReference>
<dbReference type="EMBL" id="CP007145">
    <property type="protein sequence ID" value="AHJ97871.1"/>
    <property type="molecule type" value="Genomic_DNA"/>
</dbReference>
<feature type="chain" id="PRO_5004910257" description="GOLD domain-containing protein" evidence="1">
    <location>
        <begin position="29"/>
        <end position="135"/>
    </location>
</feature>
<keyword evidence="1" id="KW-0732">Signal</keyword>
<dbReference type="HOGENOM" id="CLU_142179_0_0_10"/>
<dbReference type="PATRIC" id="fig|1227739.3.peg.2476"/>
<feature type="signal peptide" evidence="1">
    <location>
        <begin position="1"/>
        <end position="28"/>
    </location>
</feature>
<protein>
    <recommendedName>
        <fullName evidence="4">GOLD domain-containing protein</fullName>
    </recommendedName>
</protein>
<proteinExistence type="predicted"/>
<sequence>MKAIFTSSSRLFAAVFLGLSITSCLSDADDSSCSQEVVGSVAVVGGAKTGKVGTPVAVTYTVSIINGCGQFKELREQREANKVYLAPTVRYEGCTCPQVAADYQGTYQFVATQPGQYILNFPNVTKTITDTITIQ</sequence>
<reference evidence="2 3" key="1">
    <citation type="submission" date="2014-01" db="EMBL/GenBank/DDBJ databases">
        <title>Complete genome sequence of ionizing-radiation resistance bacterium Hymenobacter swuensis DY53.</title>
        <authorList>
            <person name="Jung J.-H."/>
            <person name="Jeong S.-W."/>
            <person name="Joe M.-H."/>
            <person name="Cho y.-j."/>
            <person name="Kim M.-K."/>
            <person name="Lim S.-Y."/>
        </authorList>
    </citation>
    <scope>NUCLEOTIDE SEQUENCE [LARGE SCALE GENOMIC DNA]</scope>
    <source>
        <strain evidence="2 3">DY53</strain>
    </source>
</reference>
<dbReference type="AlphaFoldDB" id="W8F5I8"/>
<evidence type="ECO:0000256" key="1">
    <source>
        <dbReference type="SAM" id="SignalP"/>
    </source>
</evidence>
<dbReference type="KEGG" id="hsw:Hsw_2276"/>
<evidence type="ECO:0000313" key="2">
    <source>
        <dbReference type="EMBL" id="AHJ97871.1"/>
    </source>
</evidence>
<dbReference type="Proteomes" id="UP000019423">
    <property type="component" value="Chromosome"/>
</dbReference>
<evidence type="ECO:0000313" key="3">
    <source>
        <dbReference type="Proteomes" id="UP000019423"/>
    </source>
</evidence>
<evidence type="ECO:0008006" key="4">
    <source>
        <dbReference type="Google" id="ProtNLM"/>
    </source>
</evidence>
<organism evidence="2 3">
    <name type="scientific">Hymenobacter swuensis DY53</name>
    <dbReference type="NCBI Taxonomy" id="1227739"/>
    <lineage>
        <taxon>Bacteria</taxon>
        <taxon>Pseudomonadati</taxon>
        <taxon>Bacteroidota</taxon>
        <taxon>Cytophagia</taxon>
        <taxon>Cytophagales</taxon>
        <taxon>Hymenobacteraceae</taxon>
        <taxon>Hymenobacter</taxon>
    </lineage>
</organism>
<gene>
    <name evidence="2" type="ORF">Hsw_2276</name>
</gene>
<dbReference type="PROSITE" id="PS51257">
    <property type="entry name" value="PROKAR_LIPOPROTEIN"/>
    <property type="match status" value="1"/>
</dbReference>
<accession>W8F5I8</accession>
<name>W8F5I8_9BACT</name>
<keyword evidence="3" id="KW-1185">Reference proteome</keyword>
<dbReference type="OrthoDB" id="660065at2"/>